<evidence type="ECO:0000256" key="2">
    <source>
        <dbReference type="ARBA" id="ARBA00005906"/>
    </source>
</evidence>
<comment type="function">
    <text evidence="1">This protein is one of many from the eggshell of the gypsy moth.</text>
</comment>
<dbReference type="GO" id="GO:0042600">
    <property type="term" value="C:egg chorion"/>
    <property type="evidence" value="ECO:0007669"/>
    <property type="project" value="InterPro"/>
</dbReference>
<dbReference type="Pfam" id="PF01723">
    <property type="entry name" value="Chorion_1"/>
    <property type="match status" value="1"/>
</dbReference>
<keyword evidence="7" id="KW-1185">Reference proteome</keyword>
<evidence type="ECO:0000256" key="1">
    <source>
        <dbReference type="ARBA" id="ARBA00002085"/>
    </source>
</evidence>
<sequence>MSLKIIFFVCISTILFEAVFSACIPPPYLREPVCPNTPIVEGLNMATVAPVAPMFGRVIGGNLIIDTSAPYTAIGPAGVMIFSDNLLIDGVVLVSGRLPFQGTVGLEGLIPTKGIGAVNYSSGNNNIGFFKESVPNQVPGMMPNGAGYPGNINNLGLGRLN</sequence>
<keyword evidence="3" id="KW-0677">Repeat</keyword>
<keyword evidence="5" id="KW-0732">Signal</keyword>
<feature type="signal peptide" evidence="5">
    <location>
        <begin position="1"/>
        <end position="21"/>
    </location>
</feature>
<evidence type="ECO:0000313" key="7">
    <source>
        <dbReference type="Proteomes" id="UP000648187"/>
    </source>
</evidence>
<gene>
    <name evidence="6" type="ORF">HW555_008047</name>
</gene>
<proteinExistence type="inferred from homology"/>
<evidence type="ECO:0000256" key="3">
    <source>
        <dbReference type="ARBA" id="ARBA00022737"/>
    </source>
</evidence>
<comment type="caution">
    <text evidence="6">The sequence shown here is derived from an EMBL/GenBank/DDBJ whole genome shotgun (WGS) entry which is preliminary data.</text>
</comment>
<accession>A0A835L330</accession>
<feature type="chain" id="PRO_5032652381" evidence="5">
    <location>
        <begin position="22"/>
        <end position="161"/>
    </location>
</feature>
<name>A0A835L330_SPOEX</name>
<dbReference type="GO" id="GO:0005213">
    <property type="term" value="F:structural constituent of egg chorion"/>
    <property type="evidence" value="ECO:0007669"/>
    <property type="project" value="InterPro"/>
</dbReference>
<organism evidence="6 7">
    <name type="scientific">Spodoptera exigua</name>
    <name type="common">Beet armyworm</name>
    <name type="synonym">Noctua fulgens</name>
    <dbReference type="NCBI Taxonomy" id="7107"/>
    <lineage>
        <taxon>Eukaryota</taxon>
        <taxon>Metazoa</taxon>
        <taxon>Ecdysozoa</taxon>
        <taxon>Arthropoda</taxon>
        <taxon>Hexapoda</taxon>
        <taxon>Insecta</taxon>
        <taxon>Pterygota</taxon>
        <taxon>Neoptera</taxon>
        <taxon>Endopterygota</taxon>
        <taxon>Lepidoptera</taxon>
        <taxon>Glossata</taxon>
        <taxon>Ditrysia</taxon>
        <taxon>Noctuoidea</taxon>
        <taxon>Noctuidae</taxon>
        <taxon>Amphipyrinae</taxon>
        <taxon>Spodoptera</taxon>
    </lineage>
</organism>
<protein>
    <submittedName>
        <fullName evidence="6">Uncharacterized protein</fullName>
    </submittedName>
</protein>
<comment type="similarity">
    <text evidence="2 4">Belongs to the chorion protein family.</text>
</comment>
<evidence type="ECO:0000313" key="6">
    <source>
        <dbReference type="EMBL" id="KAF9413844.1"/>
    </source>
</evidence>
<dbReference type="Proteomes" id="UP000648187">
    <property type="component" value="Unassembled WGS sequence"/>
</dbReference>
<reference evidence="6" key="1">
    <citation type="submission" date="2020-08" db="EMBL/GenBank/DDBJ databases">
        <title>Spodoptera exigua strain:BAW_Kor-Di-RS1 Genome sequencing and assembly.</title>
        <authorList>
            <person name="Kim J."/>
            <person name="Nam H.Y."/>
            <person name="Kwon M."/>
            <person name="Choi J.H."/>
            <person name="Cho S.R."/>
            <person name="Kim G.-H."/>
        </authorList>
    </citation>
    <scope>NUCLEOTIDE SEQUENCE</scope>
    <source>
        <strain evidence="6">BAW_Kor-Di-RS1</strain>
        <tissue evidence="6">Whole-body</tissue>
    </source>
</reference>
<evidence type="ECO:0000256" key="4">
    <source>
        <dbReference type="RuleBase" id="RU004378"/>
    </source>
</evidence>
<evidence type="ECO:0000256" key="5">
    <source>
        <dbReference type="SAM" id="SignalP"/>
    </source>
</evidence>
<dbReference type="EMBL" id="JACKWZ010000149">
    <property type="protein sequence ID" value="KAF9413844.1"/>
    <property type="molecule type" value="Genomic_DNA"/>
</dbReference>
<dbReference type="GO" id="GO:0007304">
    <property type="term" value="P:chorion-containing eggshell formation"/>
    <property type="evidence" value="ECO:0007669"/>
    <property type="project" value="InterPro"/>
</dbReference>
<dbReference type="AlphaFoldDB" id="A0A835L330"/>
<dbReference type="InterPro" id="IPR002635">
    <property type="entry name" value="Chorion"/>
</dbReference>